<gene>
    <name evidence="4" type="ORF">Apa02nite_051430</name>
</gene>
<keyword evidence="5" id="KW-1185">Reference proteome</keyword>
<evidence type="ECO:0000313" key="4">
    <source>
        <dbReference type="EMBL" id="GIE69035.1"/>
    </source>
</evidence>
<keyword evidence="2" id="KW-0808">Transferase</keyword>
<evidence type="ECO:0000256" key="1">
    <source>
        <dbReference type="ARBA" id="ARBA00022603"/>
    </source>
</evidence>
<sequence>MVAIGWRLAMQSALYGADGFFVRPQSGPADHFRTSVHASPLFAGALLRVAERVDAALGHPATFDLVDVGAGRGELLSALCALLPAELAARVRTVAVEKAPRPDGLNPAIRWRPDVPQTVTGLLLATEWLDNVPLDVVETDEQGRLRKVLVDRHTGAETLGGPADPAELFWASRWWPGELGTAQGELGTAREAAGAGREVAGAGREVAGAGRDAAGAGRSDRAPGRIEVGASRDAAWSEAVDRVRRGAALCIDYGHRRDERPPFGTLTGFRDGRQVPPIPDGRCDVTAHVAVDSLAAAAGHPYQLVRQREALDALGISGARPPLSLATTDPMAYLRALSTAGAAAELTATTGLGAHWWLWHPINLDLALA</sequence>
<feature type="compositionally biased region" description="Low complexity" evidence="3">
    <location>
        <begin position="205"/>
        <end position="217"/>
    </location>
</feature>
<evidence type="ECO:0000313" key="5">
    <source>
        <dbReference type="Proteomes" id="UP000624709"/>
    </source>
</evidence>
<dbReference type="InterPro" id="IPR003788">
    <property type="entry name" value="NDUFAF7"/>
</dbReference>
<feature type="region of interest" description="Disordered" evidence="3">
    <location>
        <begin position="205"/>
        <end position="224"/>
    </location>
</feature>
<comment type="caution">
    <text evidence="4">The sequence shown here is derived from an EMBL/GenBank/DDBJ whole genome shotgun (WGS) entry which is preliminary data.</text>
</comment>
<protein>
    <recommendedName>
        <fullName evidence="6">SAM-dependent MidA family methyltransferase</fullName>
    </recommendedName>
</protein>
<organism evidence="4 5">
    <name type="scientific">Actinoplanes palleronii</name>
    <dbReference type="NCBI Taxonomy" id="113570"/>
    <lineage>
        <taxon>Bacteria</taxon>
        <taxon>Bacillati</taxon>
        <taxon>Actinomycetota</taxon>
        <taxon>Actinomycetes</taxon>
        <taxon>Micromonosporales</taxon>
        <taxon>Micromonosporaceae</taxon>
        <taxon>Actinoplanes</taxon>
    </lineage>
</organism>
<evidence type="ECO:0008006" key="6">
    <source>
        <dbReference type="Google" id="ProtNLM"/>
    </source>
</evidence>
<dbReference type="PANTHER" id="PTHR12049">
    <property type="entry name" value="PROTEIN ARGININE METHYLTRANSFERASE NDUFAF7, MITOCHONDRIAL"/>
    <property type="match status" value="1"/>
</dbReference>
<dbReference type="Gene3D" id="3.40.50.12710">
    <property type="match status" value="1"/>
</dbReference>
<evidence type="ECO:0000256" key="3">
    <source>
        <dbReference type="SAM" id="MobiDB-lite"/>
    </source>
</evidence>
<dbReference type="RefSeq" id="WP_239164561.1">
    <property type="nucleotide sequence ID" value="NZ_BAAATY010000015.1"/>
</dbReference>
<dbReference type="Pfam" id="PF02636">
    <property type="entry name" value="Methyltransf_28"/>
    <property type="match status" value="1"/>
</dbReference>
<dbReference type="InterPro" id="IPR038375">
    <property type="entry name" value="NDUFAF7_sf"/>
</dbReference>
<evidence type="ECO:0000256" key="2">
    <source>
        <dbReference type="ARBA" id="ARBA00022679"/>
    </source>
</evidence>
<dbReference type="SUPFAM" id="SSF53335">
    <property type="entry name" value="S-adenosyl-L-methionine-dependent methyltransferases"/>
    <property type="match status" value="1"/>
</dbReference>
<dbReference type="InterPro" id="IPR029063">
    <property type="entry name" value="SAM-dependent_MTases_sf"/>
</dbReference>
<dbReference type="EMBL" id="BOMS01000078">
    <property type="protein sequence ID" value="GIE69035.1"/>
    <property type="molecule type" value="Genomic_DNA"/>
</dbReference>
<reference evidence="4 5" key="1">
    <citation type="submission" date="2021-01" db="EMBL/GenBank/DDBJ databases">
        <title>Whole genome shotgun sequence of Actinoplanes palleronii NBRC 14916.</title>
        <authorList>
            <person name="Komaki H."/>
            <person name="Tamura T."/>
        </authorList>
    </citation>
    <scope>NUCLEOTIDE SEQUENCE [LARGE SCALE GENOMIC DNA]</scope>
    <source>
        <strain evidence="4 5">NBRC 14916</strain>
    </source>
</reference>
<keyword evidence="1" id="KW-0489">Methyltransferase</keyword>
<dbReference type="Proteomes" id="UP000624709">
    <property type="component" value="Unassembled WGS sequence"/>
</dbReference>
<proteinExistence type="predicted"/>
<name>A0ABQ4BEC4_9ACTN</name>
<dbReference type="PANTHER" id="PTHR12049:SF7">
    <property type="entry name" value="PROTEIN ARGININE METHYLTRANSFERASE NDUFAF7, MITOCHONDRIAL"/>
    <property type="match status" value="1"/>
</dbReference>
<accession>A0ABQ4BEC4</accession>